<keyword evidence="2 4" id="KW-0863">Zinc-finger</keyword>
<dbReference type="InterPro" id="IPR001841">
    <property type="entry name" value="Znf_RING"/>
</dbReference>
<dbReference type="InterPro" id="IPR053238">
    <property type="entry name" value="RING-H2_zinc_finger"/>
</dbReference>
<evidence type="ECO:0000256" key="4">
    <source>
        <dbReference type="PROSITE-ProRule" id="PRU00175"/>
    </source>
</evidence>
<dbReference type="CDD" id="cd16448">
    <property type="entry name" value="RING-H2"/>
    <property type="match status" value="1"/>
</dbReference>
<keyword evidence="6" id="KW-1133">Transmembrane helix</keyword>
<evidence type="ECO:0000256" key="5">
    <source>
        <dbReference type="SAM" id="MobiDB-lite"/>
    </source>
</evidence>
<keyword evidence="1" id="KW-0479">Metal-binding</keyword>
<dbReference type="SMART" id="SM00184">
    <property type="entry name" value="RING"/>
    <property type="match status" value="1"/>
</dbReference>
<reference evidence="8 9" key="1">
    <citation type="journal article" date="2021" name="Sci. Rep.">
        <title>The genome of the diatom Chaetoceros tenuissimus carries an ancient integrated fragment of an extant virus.</title>
        <authorList>
            <person name="Hongo Y."/>
            <person name="Kimura K."/>
            <person name="Takaki Y."/>
            <person name="Yoshida Y."/>
            <person name="Baba S."/>
            <person name="Kobayashi G."/>
            <person name="Nagasaki K."/>
            <person name="Hano T."/>
            <person name="Tomaru Y."/>
        </authorList>
    </citation>
    <scope>NUCLEOTIDE SEQUENCE [LARGE SCALE GENOMIC DNA]</scope>
    <source>
        <strain evidence="8 9">NIES-3715</strain>
    </source>
</reference>
<keyword evidence="6" id="KW-0472">Membrane</keyword>
<keyword evidence="6" id="KW-0812">Transmembrane</keyword>
<dbReference type="Gene3D" id="3.30.40.10">
    <property type="entry name" value="Zinc/RING finger domain, C3HC4 (zinc finger)"/>
    <property type="match status" value="1"/>
</dbReference>
<evidence type="ECO:0000313" key="8">
    <source>
        <dbReference type="EMBL" id="GFH43812.1"/>
    </source>
</evidence>
<feature type="compositionally biased region" description="Acidic residues" evidence="5">
    <location>
        <begin position="206"/>
        <end position="219"/>
    </location>
</feature>
<organism evidence="8 9">
    <name type="scientific">Chaetoceros tenuissimus</name>
    <dbReference type="NCBI Taxonomy" id="426638"/>
    <lineage>
        <taxon>Eukaryota</taxon>
        <taxon>Sar</taxon>
        <taxon>Stramenopiles</taxon>
        <taxon>Ochrophyta</taxon>
        <taxon>Bacillariophyta</taxon>
        <taxon>Coscinodiscophyceae</taxon>
        <taxon>Chaetocerotophycidae</taxon>
        <taxon>Chaetocerotales</taxon>
        <taxon>Chaetocerotaceae</taxon>
        <taxon>Chaetoceros</taxon>
    </lineage>
</organism>
<dbReference type="Pfam" id="PF13639">
    <property type="entry name" value="zf-RING_2"/>
    <property type="match status" value="1"/>
</dbReference>
<name>A0AAD3CD14_9STRA</name>
<protein>
    <recommendedName>
        <fullName evidence="7">RING-type domain-containing protein</fullName>
    </recommendedName>
</protein>
<feature type="domain" description="RING-type" evidence="7">
    <location>
        <begin position="309"/>
        <end position="354"/>
    </location>
</feature>
<evidence type="ECO:0000259" key="7">
    <source>
        <dbReference type="PROSITE" id="PS50089"/>
    </source>
</evidence>
<feature type="compositionally biased region" description="Basic and acidic residues" evidence="5">
    <location>
        <begin position="132"/>
        <end position="141"/>
    </location>
</feature>
<feature type="transmembrane region" description="Helical" evidence="6">
    <location>
        <begin position="52"/>
        <end position="74"/>
    </location>
</feature>
<comment type="caution">
    <text evidence="8">The sequence shown here is derived from an EMBL/GenBank/DDBJ whole genome shotgun (WGS) entry which is preliminary data.</text>
</comment>
<dbReference type="AlphaFoldDB" id="A0AAD3CD14"/>
<dbReference type="GO" id="GO:0008270">
    <property type="term" value="F:zinc ion binding"/>
    <property type="evidence" value="ECO:0007669"/>
    <property type="project" value="UniProtKB-KW"/>
</dbReference>
<evidence type="ECO:0000313" key="9">
    <source>
        <dbReference type="Proteomes" id="UP001054902"/>
    </source>
</evidence>
<evidence type="ECO:0000256" key="2">
    <source>
        <dbReference type="ARBA" id="ARBA00022771"/>
    </source>
</evidence>
<proteinExistence type="predicted"/>
<keyword evidence="3" id="KW-0862">Zinc</keyword>
<dbReference type="InterPro" id="IPR013083">
    <property type="entry name" value="Znf_RING/FYVE/PHD"/>
</dbReference>
<gene>
    <name evidence="8" type="ORF">CTEN210_00285</name>
</gene>
<evidence type="ECO:0000256" key="6">
    <source>
        <dbReference type="SAM" id="Phobius"/>
    </source>
</evidence>
<dbReference type="PROSITE" id="PS50089">
    <property type="entry name" value="ZF_RING_2"/>
    <property type="match status" value="1"/>
</dbReference>
<dbReference type="PANTHER" id="PTHR14155:SF627">
    <property type="entry name" value="OS06G0192800 PROTEIN"/>
    <property type="match status" value="1"/>
</dbReference>
<dbReference type="PANTHER" id="PTHR14155">
    <property type="entry name" value="RING FINGER DOMAIN-CONTAINING"/>
    <property type="match status" value="1"/>
</dbReference>
<dbReference type="SUPFAM" id="SSF57850">
    <property type="entry name" value="RING/U-box"/>
    <property type="match status" value="1"/>
</dbReference>
<dbReference type="EMBL" id="BLLK01000019">
    <property type="protein sequence ID" value="GFH43812.1"/>
    <property type="molecule type" value="Genomic_DNA"/>
</dbReference>
<accession>A0AAD3CD14</accession>
<evidence type="ECO:0000256" key="3">
    <source>
        <dbReference type="ARBA" id="ARBA00022833"/>
    </source>
</evidence>
<dbReference type="Proteomes" id="UP001054902">
    <property type="component" value="Unassembled WGS sequence"/>
</dbReference>
<feature type="region of interest" description="Disordered" evidence="5">
    <location>
        <begin position="120"/>
        <end position="235"/>
    </location>
</feature>
<evidence type="ECO:0000256" key="1">
    <source>
        <dbReference type="ARBA" id="ARBA00022723"/>
    </source>
</evidence>
<sequence>MLLISISVATFAIRASSHQAAKSSMRNLQTNTDLDPSPEKYQKHYSNLTNQIMILLTTSVCFMLLFFCCIRMIVSYNGGMQEEDEQVKSHEEIIAELNGVQRRQLLDLVLNPKRFVEYKNTPKGLEEDDIEMSNHSDHEDKESEQDAPVTPPQLKALKDEEMATPPTVQMRTPSPKLRILNRKGKGKYEAVLTDSPGGCLRRSEDDVPEVEEDKEEEEQLPNVPSLRSKQEKQSDFVTNLSPTIVSTLQPRPQKKKEDGNNLELGPGDAAALAHPLSDLVQQTPAKVIVKNDSDGSEDEDSFNETENMCAICLDDYDDEDDIIESKQCVHIFHKECIEQWLGRRTAGFQCPECREHLVTNEELQKAASSIKQLDEKQKPKPFMESLYNRRRTYSDESPVFVPDLT</sequence>
<keyword evidence="9" id="KW-1185">Reference proteome</keyword>
<feature type="region of interest" description="Disordered" evidence="5">
    <location>
        <begin position="245"/>
        <end position="264"/>
    </location>
</feature>